<gene>
    <name evidence="1" type="ORF">BS47DRAFT_667700</name>
</gene>
<keyword evidence="2" id="KW-1185">Reference proteome</keyword>
<evidence type="ECO:0000313" key="1">
    <source>
        <dbReference type="EMBL" id="KAF9516505.1"/>
    </source>
</evidence>
<comment type="caution">
    <text evidence="1">The sequence shown here is derived from an EMBL/GenBank/DDBJ whole genome shotgun (WGS) entry which is preliminary data.</text>
</comment>
<dbReference type="AlphaFoldDB" id="A0A9P6DZZ6"/>
<dbReference type="EMBL" id="MU128939">
    <property type="protein sequence ID" value="KAF9516505.1"/>
    <property type="molecule type" value="Genomic_DNA"/>
</dbReference>
<reference evidence="1" key="1">
    <citation type="journal article" date="2020" name="Nat. Commun.">
        <title>Large-scale genome sequencing of mycorrhizal fungi provides insights into the early evolution of symbiotic traits.</title>
        <authorList>
            <person name="Miyauchi S."/>
            <person name="Kiss E."/>
            <person name="Kuo A."/>
            <person name="Drula E."/>
            <person name="Kohler A."/>
            <person name="Sanchez-Garcia M."/>
            <person name="Morin E."/>
            <person name="Andreopoulos B."/>
            <person name="Barry K.W."/>
            <person name="Bonito G."/>
            <person name="Buee M."/>
            <person name="Carver A."/>
            <person name="Chen C."/>
            <person name="Cichocki N."/>
            <person name="Clum A."/>
            <person name="Culley D."/>
            <person name="Crous P.W."/>
            <person name="Fauchery L."/>
            <person name="Girlanda M."/>
            <person name="Hayes R.D."/>
            <person name="Keri Z."/>
            <person name="LaButti K."/>
            <person name="Lipzen A."/>
            <person name="Lombard V."/>
            <person name="Magnuson J."/>
            <person name="Maillard F."/>
            <person name="Murat C."/>
            <person name="Nolan M."/>
            <person name="Ohm R.A."/>
            <person name="Pangilinan J."/>
            <person name="Pereira M.F."/>
            <person name="Perotto S."/>
            <person name="Peter M."/>
            <person name="Pfister S."/>
            <person name="Riley R."/>
            <person name="Sitrit Y."/>
            <person name="Stielow J.B."/>
            <person name="Szollosi G."/>
            <person name="Zifcakova L."/>
            <person name="Stursova M."/>
            <person name="Spatafora J.W."/>
            <person name="Tedersoo L."/>
            <person name="Vaario L.M."/>
            <person name="Yamada A."/>
            <person name="Yan M."/>
            <person name="Wang P."/>
            <person name="Xu J."/>
            <person name="Bruns T."/>
            <person name="Baldrian P."/>
            <person name="Vilgalys R."/>
            <person name="Dunand C."/>
            <person name="Henrissat B."/>
            <person name="Grigoriev I.V."/>
            <person name="Hibbett D."/>
            <person name="Nagy L.G."/>
            <person name="Martin F.M."/>
        </authorList>
    </citation>
    <scope>NUCLEOTIDE SEQUENCE</scope>
    <source>
        <strain evidence="1">UP504</strain>
    </source>
</reference>
<name>A0A9P6DZZ6_9AGAM</name>
<organism evidence="1 2">
    <name type="scientific">Hydnum rufescens UP504</name>
    <dbReference type="NCBI Taxonomy" id="1448309"/>
    <lineage>
        <taxon>Eukaryota</taxon>
        <taxon>Fungi</taxon>
        <taxon>Dikarya</taxon>
        <taxon>Basidiomycota</taxon>
        <taxon>Agaricomycotina</taxon>
        <taxon>Agaricomycetes</taxon>
        <taxon>Cantharellales</taxon>
        <taxon>Hydnaceae</taxon>
        <taxon>Hydnum</taxon>
    </lineage>
</organism>
<protein>
    <submittedName>
        <fullName evidence="1">Uncharacterized protein</fullName>
    </submittedName>
</protein>
<dbReference type="Proteomes" id="UP000886523">
    <property type="component" value="Unassembled WGS sequence"/>
</dbReference>
<sequence>MKGKVYKMPTATSLSIYCKCTYTIRYPTEKLGDHIYIRGPIATQGSLPEGKRRTVRHRVCCGSPGVSGGGVGDRHKNSGVCGEGGGSGGHIPIPILPSEYLHIWRGLEWWLQGLSAAVSSCQEDVHVGQVMRERLPQFDT</sequence>
<accession>A0A9P6DZZ6</accession>
<proteinExistence type="predicted"/>
<evidence type="ECO:0000313" key="2">
    <source>
        <dbReference type="Proteomes" id="UP000886523"/>
    </source>
</evidence>